<comment type="caution">
    <text evidence="1">The sequence shown here is derived from an EMBL/GenBank/DDBJ whole genome shotgun (WGS) entry which is preliminary data.</text>
</comment>
<name>A0ABX1APK3_9ACTN</name>
<evidence type="ECO:0000313" key="2">
    <source>
        <dbReference type="Proteomes" id="UP000746503"/>
    </source>
</evidence>
<accession>A0ABX1APK3</accession>
<organism evidence="1 2">
    <name type="scientific">Streptomyces spiramenti</name>
    <dbReference type="NCBI Taxonomy" id="2720606"/>
    <lineage>
        <taxon>Bacteria</taxon>
        <taxon>Bacillati</taxon>
        <taxon>Actinomycetota</taxon>
        <taxon>Actinomycetes</taxon>
        <taxon>Kitasatosporales</taxon>
        <taxon>Streptomycetaceae</taxon>
        <taxon>Streptomyces</taxon>
    </lineage>
</organism>
<dbReference type="Proteomes" id="UP000746503">
    <property type="component" value="Unassembled WGS sequence"/>
</dbReference>
<gene>
    <name evidence="1" type="ORF">HCJ92_07825</name>
</gene>
<reference evidence="1 2" key="1">
    <citation type="submission" date="2020-03" db="EMBL/GenBank/DDBJ databases">
        <title>Draft genome of Streptomyces sp. ventii, isolated from the Axial Seamount in the Pacific Ocean, and resequencing of the two type strains Streptomyces lonarensis strain NCL 716 and Streptomyces bohaiensis strain 11A07.</title>
        <authorList>
            <person name="Loughran R.M."/>
            <person name="Pfannmuller K.M."/>
            <person name="Wasson B.J."/>
            <person name="Deadmond M.C."/>
            <person name="Paddock B.E."/>
            <person name="Koyack M.J."/>
            <person name="Gallegos D.A."/>
            <person name="Mitchell E.A."/>
            <person name="Ushijima B."/>
            <person name="Saw J.H."/>
            <person name="Mcphail K.L."/>
            <person name="Videau P."/>
        </authorList>
    </citation>
    <scope>NUCLEOTIDE SEQUENCE [LARGE SCALE GENOMIC DNA]</scope>
    <source>
        <strain evidence="2">5675061</strain>
    </source>
</reference>
<evidence type="ECO:0008006" key="3">
    <source>
        <dbReference type="Google" id="ProtNLM"/>
    </source>
</evidence>
<protein>
    <recommendedName>
        <fullName evidence="3">Secreted protein</fullName>
    </recommendedName>
</protein>
<dbReference type="RefSeq" id="WP_167932724.1">
    <property type="nucleotide sequence ID" value="NZ_JAAVJB010000040.1"/>
</dbReference>
<evidence type="ECO:0000313" key="1">
    <source>
        <dbReference type="EMBL" id="NJP66200.1"/>
    </source>
</evidence>
<sequence>MPLHALPVPAPAERCLSAALRSSTPRSPHDPHGDRAALLPVRPLPLYLLDPGSPGGVPQLAGWRFLLARGGVPVSAAEATLTPDGWAFSHFFDGPFVASTEFALSSADQSAEPWQPRLLSVPRLYMHTLWLHADTAAGASDGRPGEADLLVPLAPAPPGIAPYRPLSISVLLPLLSSRLATPLVG</sequence>
<proteinExistence type="predicted"/>
<keyword evidence="2" id="KW-1185">Reference proteome</keyword>
<dbReference type="EMBL" id="JAAVJB010000040">
    <property type="protein sequence ID" value="NJP66200.1"/>
    <property type="molecule type" value="Genomic_DNA"/>
</dbReference>